<dbReference type="Gramene" id="TKW38134">
    <property type="protein sequence ID" value="TKW38134"/>
    <property type="gene ID" value="SEVIR_1G094350v2"/>
</dbReference>
<organism evidence="2 3">
    <name type="scientific">Setaria viridis</name>
    <name type="common">Green bristlegrass</name>
    <name type="synonym">Setaria italica subsp. viridis</name>
    <dbReference type="NCBI Taxonomy" id="4556"/>
    <lineage>
        <taxon>Eukaryota</taxon>
        <taxon>Viridiplantae</taxon>
        <taxon>Streptophyta</taxon>
        <taxon>Embryophyta</taxon>
        <taxon>Tracheophyta</taxon>
        <taxon>Spermatophyta</taxon>
        <taxon>Magnoliopsida</taxon>
        <taxon>Liliopsida</taxon>
        <taxon>Poales</taxon>
        <taxon>Poaceae</taxon>
        <taxon>PACMAD clade</taxon>
        <taxon>Panicoideae</taxon>
        <taxon>Panicodae</taxon>
        <taxon>Paniceae</taxon>
        <taxon>Cenchrinae</taxon>
        <taxon>Setaria</taxon>
    </lineage>
</organism>
<reference evidence="2" key="1">
    <citation type="submission" date="2019-03" db="EMBL/GenBank/DDBJ databases">
        <title>WGS assembly of Setaria viridis.</title>
        <authorList>
            <person name="Huang P."/>
            <person name="Jenkins J."/>
            <person name="Grimwood J."/>
            <person name="Barry K."/>
            <person name="Healey A."/>
            <person name="Mamidi S."/>
            <person name="Sreedasyam A."/>
            <person name="Shu S."/>
            <person name="Feldman M."/>
            <person name="Wu J."/>
            <person name="Yu Y."/>
            <person name="Chen C."/>
            <person name="Johnson J."/>
            <person name="Rokhsar D."/>
            <person name="Baxter I."/>
            <person name="Schmutz J."/>
            <person name="Brutnell T."/>
            <person name="Kellogg E."/>
        </authorList>
    </citation>
    <scope>NUCLEOTIDE SEQUENCE [LARGE SCALE GENOMIC DNA]</scope>
</reference>
<name>A0A4U6W8W7_SETVI</name>
<evidence type="ECO:0000313" key="2">
    <source>
        <dbReference type="EMBL" id="TKW38134.1"/>
    </source>
</evidence>
<feature type="region of interest" description="Disordered" evidence="1">
    <location>
        <begin position="50"/>
        <end position="81"/>
    </location>
</feature>
<sequence>MICRPTVCIRLGHRPSSSPTHPPLFITPPWPRLTPHLPLGFKHCAAAAASSPPARVSPTPPLRTASTPPSPTAVLPLVVTN</sequence>
<dbReference type="AlphaFoldDB" id="A0A4U6W8W7"/>
<gene>
    <name evidence="2" type="ORF">SEVIR_1G094350v2</name>
</gene>
<proteinExistence type="predicted"/>
<protein>
    <submittedName>
        <fullName evidence="2">Uncharacterized protein</fullName>
    </submittedName>
</protein>
<evidence type="ECO:0000313" key="3">
    <source>
        <dbReference type="Proteomes" id="UP000298652"/>
    </source>
</evidence>
<keyword evidence="3" id="KW-1185">Reference proteome</keyword>
<accession>A0A4U6W8W7</accession>
<dbReference type="EMBL" id="CM016552">
    <property type="protein sequence ID" value="TKW38134.1"/>
    <property type="molecule type" value="Genomic_DNA"/>
</dbReference>
<evidence type="ECO:0000256" key="1">
    <source>
        <dbReference type="SAM" id="MobiDB-lite"/>
    </source>
</evidence>
<dbReference type="Proteomes" id="UP000298652">
    <property type="component" value="Chromosome 1"/>
</dbReference>